<keyword evidence="1" id="KW-1133">Transmembrane helix</keyword>
<dbReference type="Proteomes" id="UP000887458">
    <property type="component" value="Unassembled WGS sequence"/>
</dbReference>
<organism evidence="2 3">
    <name type="scientific">Dermatophagoides pteronyssinus</name>
    <name type="common">European house dust mite</name>
    <dbReference type="NCBI Taxonomy" id="6956"/>
    <lineage>
        <taxon>Eukaryota</taxon>
        <taxon>Metazoa</taxon>
        <taxon>Ecdysozoa</taxon>
        <taxon>Arthropoda</taxon>
        <taxon>Chelicerata</taxon>
        <taxon>Arachnida</taxon>
        <taxon>Acari</taxon>
        <taxon>Acariformes</taxon>
        <taxon>Sarcoptiformes</taxon>
        <taxon>Astigmata</taxon>
        <taxon>Psoroptidia</taxon>
        <taxon>Analgoidea</taxon>
        <taxon>Pyroglyphidae</taxon>
        <taxon>Dermatophagoidinae</taxon>
        <taxon>Dermatophagoides</taxon>
    </lineage>
</organism>
<feature type="transmembrane region" description="Helical" evidence="1">
    <location>
        <begin position="86"/>
        <end position="109"/>
    </location>
</feature>
<reference evidence="2 3" key="1">
    <citation type="journal article" date="2018" name="J. Allergy Clin. Immunol.">
        <title>High-quality assembly of Dermatophagoides pteronyssinus genome and transcriptome reveals a wide range of novel allergens.</title>
        <authorList>
            <person name="Liu X.Y."/>
            <person name="Yang K.Y."/>
            <person name="Wang M.Q."/>
            <person name="Kwok J.S."/>
            <person name="Zeng X."/>
            <person name="Yang Z."/>
            <person name="Xiao X.J."/>
            <person name="Lau C.P."/>
            <person name="Li Y."/>
            <person name="Huang Z.M."/>
            <person name="Ba J.G."/>
            <person name="Yim A.K."/>
            <person name="Ouyang C.Y."/>
            <person name="Ngai S.M."/>
            <person name="Chan T.F."/>
            <person name="Leung E.L."/>
            <person name="Liu L."/>
            <person name="Liu Z.G."/>
            <person name="Tsui S.K."/>
        </authorList>
    </citation>
    <scope>NUCLEOTIDE SEQUENCE [LARGE SCALE GENOMIC DNA]</scope>
    <source>
        <strain evidence="2">Derp</strain>
    </source>
</reference>
<reference evidence="2 3" key="2">
    <citation type="journal article" date="2022" name="Mol. Biol. Evol.">
        <title>Comparative Genomics Reveals Insights into the Divergent Evolution of Astigmatic Mites and Household Pest Adaptations.</title>
        <authorList>
            <person name="Xiong Q."/>
            <person name="Wan A.T."/>
            <person name="Liu X."/>
            <person name="Fung C.S."/>
            <person name="Xiao X."/>
            <person name="Malainual N."/>
            <person name="Hou J."/>
            <person name="Wang L."/>
            <person name="Wang M."/>
            <person name="Yang K.Y."/>
            <person name="Cui Y."/>
            <person name="Leung E.L."/>
            <person name="Nong W."/>
            <person name="Shin S.K."/>
            <person name="Au S.W."/>
            <person name="Jeong K.Y."/>
            <person name="Chew F.T."/>
            <person name="Hui J.H."/>
            <person name="Leung T.F."/>
            <person name="Tungtrongchitr A."/>
            <person name="Zhong N."/>
            <person name="Liu Z."/>
            <person name="Tsui S.K."/>
        </authorList>
    </citation>
    <scope>NUCLEOTIDE SEQUENCE [LARGE SCALE GENOMIC DNA]</scope>
    <source>
        <strain evidence="2">Derp</strain>
    </source>
</reference>
<sequence length="116" mass="13810">MTPTNTFIISVWILTFFSISALYTRLTYPPTYNYRFGKILSNQMAKTSINKNDIYKQYMQMRNIVKANLFIQTMIKNQFGYHCGQIFFITKFQVVKLFMMNIPLIVLFYKKICLAK</sequence>
<feature type="transmembrane region" description="Helical" evidence="1">
    <location>
        <begin position="7"/>
        <end position="26"/>
    </location>
</feature>
<name>A0ABQ8JBR7_DERPT</name>
<keyword evidence="1" id="KW-0472">Membrane</keyword>
<accession>A0ABQ8JBR7</accession>
<evidence type="ECO:0000256" key="1">
    <source>
        <dbReference type="SAM" id="Phobius"/>
    </source>
</evidence>
<gene>
    <name evidence="2" type="ORF">DERP_001868</name>
</gene>
<keyword evidence="3" id="KW-1185">Reference proteome</keyword>
<evidence type="ECO:0000313" key="2">
    <source>
        <dbReference type="EMBL" id="KAH9420034.1"/>
    </source>
</evidence>
<proteinExistence type="predicted"/>
<keyword evidence="1" id="KW-0812">Transmembrane</keyword>
<evidence type="ECO:0000313" key="3">
    <source>
        <dbReference type="Proteomes" id="UP000887458"/>
    </source>
</evidence>
<protein>
    <submittedName>
        <fullName evidence="2">Uncharacterized protein</fullName>
    </submittedName>
</protein>
<comment type="caution">
    <text evidence="2">The sequence shown here is derived from an EMBL/GenBank/DDBJ whole genome shotgun (WGS) entry which is preliminary data.</text>
</comment>
<dbReference type="EMBL" id="NJHN03000054">
    <property type="protein sequence ID" value="KAH9420034.1"/>
    <property type="molecule type" value="Genomic_DNA"/>
</dbReference>